<feature type="DNA-binding region" description="H-T-H motif" evidence="2">
    <location>
        <begin position="75"/>
        <end position="94"/>
    </location>
</feature>
<protein>
    <submittedName>
        <fullName evidence="5">TetR/AcrR family transcriptional regulator</fullName>
    </submittedName>
</protein>
<dbReference type="PANTHER" id="PTHR30055:SF226">
    <property type="entry name" value="HTH-TYPE TRANSCRIPTIONAL REGULATOR PKSA"/>
    <property type="match status" value="1"/>
</dbReference>
<dbReference type="PANTHER" id="PTHR30055">
    <property type="entry name" value="HTH-TYPE TRANSCRIPTIONAL REGULATOR RUTR"/>
    <property type="match status" value="1"/>
</dbReference>
<evidence type="ECO:0000313" key="6">
    <source>
        <dbReference type="Proteomes" id="UP001597262"/>
    </source>
</evidence>
<evidence type="ECO:0000256" key="3">
    <source>
        <dbReference type="SAM" id="MobiDB-lite"/>
    </source>
</evidence>
<dbReference type="InterPro" id="IPR036271">
    <property type="entry name" value="Tet_transcr_reg_TetR-rel_C_sf"/>
</dbReference>
<comment type="caution">
    <text evidence="5">The sequence shown here is derived from an EMBL/GenBank/DDBJ whole genome shotgun (WGS) entry which is preliminary data.</text>
</comment>
<dbReference type="InterPro" id="IPR009057">
    <property type="entry name" value="Homeodomain-like_sf"/>
</dbReference>
<proteinExistence type="predicted"/>
<gene>
    <name evidence="5" type="ORF">ACFQ3W_00090</name>
</gene>
<dbReference type="InterPro" id="IPR050109">
    <property type="entry name" value="HTH-type_TetR-like_transc_reg"/>
</dbReference>
<evidence type="ECO:0000256" key="2">
    <source>
        <dbReference type="PROSITE-ProRule" id="PRU00335"/>
    </source>
</evidence>
<keyword evidence="1 2" id="KW-0238">DNA-binding</keyword>
<reference evidence="6" key="1">
    <citation type="journal article" date="2019" name="Int. J. Syst. Evol. Microbiol.">
        <title>The Global Catalogue of Microorganisms (GCM) 10K type strain sequencing project: providing services to taxonomists for standard genome sequencing and annotation.</title>
        <authorList>
            <consortium name="The Broad Institute Genomics Platform"/>
            <consortium name="The Broad Institute Genome Sequencing Center for Infectious Disease"/>
            <person name="Wu L."/>
            <person name="Ma J."/>
        </authorList>
    </citation>
    <scope>NUCLEOTIDE SEQUENCE [LARGE SCALE GENOMIC DNA]</scope>
    <source>
        <strain evidence="6">CCUG 59189</strain>
    </source>
</reference>
<dbReference type="SUPFAM" id="SSF48498">
    <property type="entry name" value="Tetracyclin repressor-like, C-terminal domain"/>
    <property type="match status" value="1"/>
</dbReference>
<evidence type="ECO:0000259" key="4">
    <source>
        <dbReference type="PROSITE" id="PS50977"/>
    </source>
</evidence>
<evidence type="ECO:0000256" key="1">
    <source>
        <dbReference type="ARBA" id="ARBA00023125"/>
    </source>
</evidence>
<evidence type="ECO:0000313" key="5">
    <source>
        <dbReference type="EMBL" id="MFD1174709.1"/>
    </source>
</evidence>
<sequence>MNPSEKPPEDVFAAERYAKQDTRKEVTHLLIDAEQPEEPGLKNSQRPKREDDPYKARILDAARKLFDKHGLKDVSMYQIAKTAGIGQGSLYRRYADKGEICYELLKNYSERLLTGLEEDVRSVEGNFKAKGVSAMDTLLSSIKRIVDFVDEHAELLMVIKSEFNGKRQPTQFGHPLFVRLNAIITEMLRQALNAGEICDIDPQFMGSALIAVLSPDSYLYQQKYQETSKEEILKGIVRILRAMAPPK</sequence>
<dbReference type="Gene3D" id="1.10.357.10">
    <property type="entry name" value="Tetracycline Repressor, domain 2"/>
    <property type="match status" value="1"/>
</dbReference>
<feature type="domain" description="HTH tetR-type" evidence="4">
    <location>
        <begin position="52"/>
        <end position="112"/>
    </location>
</feature>
<dbReference type="InterPro" id="IPR001647">
    <property type="entry name" value="HTH_TetR"/>
</dbReference>
<dbReference type="Pfam" id="PF00440">
    <property type="entry name" value="TetR_N"/>
    <property type="match status" value="1"/>
</dbReference>
<dbReference type="PROSITE" id="PS50977">
    <property type="entry name" value="HTH_TETR_2"/>
    <property type="match status" value="1"/>
</dbReference>
<keyword evidence="6" id="KW-1185">Reference proteome</keyword>
<name>A0ABW3RQH8_9BACL</name>
<dbReference type="EMBL" id="JBHTLM010000001">
    <property type="protein sequence ID" value="MFD1174709.1"/>
    <property type="molecule type" value="Genomic_DNA"/>
</dbReference>
<feature type="region of interest" description="Disordered" evidence="3">
    <location>
        <begin position="29"/>
        <end position="53"/>
    </location>
</feature>
<dbReference type="SUPFAM" id="SSF46689">
    <property type="entry name" value="Homeodomain-like"/>
    <property type="match status" value="1"/>
</dbReference>
<accession>A0ABW3RQH8</accession>
<dbReference type="Proteomes" id="UP001597262">
    <property type="component" value="Unassembled WGS sequence"/>
</dbReference>
<organism evidence="5 6">
    <name type="scientific">Paenibacillus puldeungensis</name>
    <dbReference type="NCBI Taxonomy" id="696536"/>
    <lineage>
        <taxon>Bacteria</taxon>
        <taxon>Bacillati</taxon>
        <taxon>Bacillota</taxon>
        <taxon>Bacilli</taxon>
        <taxon>Bacillales</taxon>
        <taxon>Paenibacillaceae</taxon>
        <taxon>Paenibacillus</taxon>
    </lineage>
</organism>
<dbReference type="PRINTS" id="PR00455">
    <property type="entry name" value="HTHTETR"/>
</dbReference>
<dbReference type="RefSeq" id="WP_379315381.1">
    <property type="nucleotide sequence ID" value="NZ_JBHTLM010000001.1"/>
</dbReference>